<protein>
    <submittedName>
        <fullName evidence="3">SDR family oxidoreductase</fullName>
    </submittedName>
</protein>
<dbReference type="AlphaFoldDB" id="A0A4R9K3E8"/>
<comment type="similarity">
    <text evidence="1">Belongs to the NAD(P)-dependent epimerase/dehydratase family.</text>
</comment>
<dbReference type="InterPro" id="IPR001509">
    <property type="entry name" value="Epimerase_deHydtase"/>
</dbReference>
<evidence type="ECO:0000313" key="3">
    <source>
        <dbReference type="EMBL" id="TGL59761.1"/>
    </source>
</evidence>
<proteinExistence type="inferred from homology"/>
<feature type="domain" description="NAD-dependent epimerase/dehydratase" evidence="2">
    <location>
        <begin position="3"/>
        <end position="241"/>
    </location>
</feature>
<dbReference type="Proteomes" id="UP000297693">
    <property type="component" value="Unassembled WGS sequence"/>
</dbReference>
<dbReference type="RefSeq" id="WP_135623450.1">
    <property type="nucleotide sequence ID" value="NZ_RQGD01000023.1"/>
</dbReference>
<comment type="caution">
    <text evidence="3">The sequence shown here is derived from an EMBL/GenBank/DDBJ whole genome shotgun (WGS) entry which is preliminary data.</text>
</comment>
<dbReference type="Gene3D" id="3.40.50.720">
    <property type="entry name" value="NAD(P)-binding Rossmann-like Domain"/>
    <property type="match status" value="1"/>
</dbReference>
<dbReference type="CDD" id="cd08946">
    <property type="entry name" value="SDR_e"/>
    <property type="match status" value="1"/>
</dbReference>
<keyword evidence="4" id="KW-1185">Reference proteome</keyword>
<evidence type="ECO:0000256" key="1">
    <source>
        <dbReference type="ARBA" id="ARBA00007637"/>
    </source>
</evidence>
<gene>
    <name evidence="3" type="ORF">EHQ58_08450</name>
</gene>
<evidence type="ECO:0000259" key="2">
    <source>
        <dbReference type="Pfam" id="PF01370"/>
    </source>
</evidence>
<dbReference type="EMBL" id="RQGD01000023">
    <property type="protein sequence ID" value="TGL59761.1"/>
    <property type="molecule type" value="Genomic_DNA"/>
</dbReference>
<accession>A0A4R9K3E8</accession>
<dbReference type="PANTHER" id="PTHR43000">
    <property type="entry name" value="DTDP-D-GLUCOSE 4,6-DEHYDRATASE-RELATED"/>
    <property type="match status" value="1"/>
</dbReference>
<dbReference type="InterPro" id="IPR036291">
    <property type="entry name" value="NAD(P)-bd_dom_sf"/>
</dbReference>
<evidence type="ECO:0000313" key="4">
    <source>
        <dbReference type="Proteomes" id="UP000297693"/>
    </source>
</evidence>
<dbReference type="OrthoDB" id="9811743at2"/>
<organism evidence="3 4">
    <name type="scientific">Leptospira ognonensis</name>
    <dbReference type="NCBI Taxonomy" id="2484945"/>
    <lineage>
        <taxon>Bacteria</taxon>
        <taxon>Pseudomonadati</taxon>
        <taxon>Spirochaetota</taxon>
        <taxon>Spirochaetia</taxon>
        <taxon>Leptospirales</taxon>
        <taxon>Leptospiraceae</taxon>
        <taxon>Leptospira</taxon>
    </lineage>
</organism>
<reference evidence="3" key="1">
    <citation type="journal article" date="2019" name="PLoS Negl. Trop. Dis.">
        <title>Revisiting the worldwide diversity of Leptospira species in the environment.</title>
        <authorList>
            <person name="Vincent A.T."/>
            <person name="Schiettekatte O."/>
            <person name="Bourhy P."/>
            <person name="Veyrier F.J."/>
            <person name="Picardeau M."/>
        </authorList>
    </citation>
    <scope>NUCLEOTIDE SEQUENCE [LARGE SCALE GENOMIC DNA]</scope>
    <source>
        <strain evidence="3">201702476</strain>
    </source>
</reference>
<dbReference type="SUPFAM" id="SSF51735">
    <property type="entry name" value="NAD(P)-binding Rossmann-fold domains"/>
    <property type="match status" value="1"/>
</dbReference>
<name>A0A4R9K3E8_9LEPT</name>
<dbReference type="Pfam" id="PF01370">
    <property type="entry name" value="Epimerase"/>
    <property type="match status" value="1"/>
</dbReference>
<sequence>MKIVVTGALGHIGSSFIRVLPEHFSDLKIILIDNLMTQRYCSLFNLPNNAEYEFIDASLENLDLSQILDHVDYVIHLAAITDAAGSFGKAELVEKNNLSSTKLVAEACAKSGAKLITLSSTSVYGTSATLVDENCSAAELKPQSPYAITKLKEEEFVQSLVKSSGLKASILRFGTIYGVSPGMRFHTAVNKFCWQASFNQPITVWRTAYDQLRPYLDLRDACRALVHIIKTDLFDGEIYNVLTKNITVREVVDCIKEFKYDLTIHFVDNQIMNQLSYEVASKKFETTGFVFNGDIRKGIGETMALLGNRTNGNR</sequence>